<reference evidence="2 3" key="1">
    <citation type="submission" date="2018-03" db="EMBL/GenBank/DDBJ databases">
        <title>Genomic Encyclopedia of Archaeal and Bacterial Type Strains, Phase II (KMG-II): from individual species to whole genera.</title>
        <authorList>
            <person name="Goeker M."/>
        </authorList>
    </citation>
    <scope>NUCLEOTIDE SEQUENCE [LARGE SCALE GENOMIC DNA]</scope>
    <source>
        <strain evidence="2 3">DSM 101533</strain>
    </source>
</reference>
<keyword evidence="1" id="KW-1133">Transmembrane helix</keyword>
<organism evidence="2 3">
    <name type="scientific">Yoonia maritima</name>
    <dbReference type="NCBI Taxonomy" id="1435347"/>
    <lineage>
        <taxon>Bacteria</taxon>
        <taxon>Pseudomonadati</taxon>
        <taxon>Pseudomonadota</taxon>
        <taxon>Alphaproteobacteria</taxon>
        <taxon>Rhodobacterales</taxon>
        <taxon>Paracoccaceae</taxon>
        <taxon>Yoonia</taxon>
    </lineage>
</organism>
<evidence type="ECO:0000256" key="1">
    <source>
        <dbReference type="SAM" id="Phobius"/>
    </source>
</evidence>
<dbReference type="RefSeq" id="WP_106353971.1">
    <property type="nucleotide sequence ID" value="NZ_JBHOGK010000001.1"/>
</dbReference>
<dbReference type="Proteomes" id="UP000238007">
    <property type="component" value="Unassembled WGS sequence"/>
</dbReference>
<name>A0A2T0W4R3_9RHOB</name>
<dbReference type="EMBL" id="PVTP01000001">
    <property type="protein sequence ID" value="PRY80423.1"/>
    <property type="molecule type" value="Genomic_DNA"/>
</dbReference>
<feature type="transmembrane region" description="Helical" evidence="1">
    <location>
        <begin position="122"/>
        <end position="141"/>
    </location>
</feature>
<keyword evidence="1" id="KW-0812">Transmembrane</keyword>
<proteinExistence type="predicted"/>
<accession>A0A2T0W4R3</accession>
<dbReference type="OrthoDB" id="9822952at2"/>
<evidence type="ECO:0000313" key="3">
    <source>
        <dbReference type="Proteomes" id="UP000238007"/>
    </source>
</evidence>
<protein>
    <submittedName>
        <fullName evidence="2">Uncharacterized protein</fullName>
    </submittedName>
</protein>
<gene>
    <name evidence="2" type="ORF">CLV80_101275</name>
</gene>
<keyword evidence="3" id="KW-1185">Reference proteome</keyword>
<dbReference type="AlphaFoldDB" id="A0A2T0W4R3"/>
<comment type="caution">
    <text evidence="2">The sequence shown here is derived from an EMBL/GenBank/DDBJ whole genome shotgun (WGS) entry which is preliminary data.</text>
</comment>
<sequence length="170" mass="18895">MQNNPRLARLILDQAQRDERDDDWSGREIEIADLLDQAVTTGQSRIDLRNRLVTGTRATNSMIYRDLAEAISESLTDQIRDLDSDIAKLENDLIPSRLVMGTIIGLMLGAFGAVVYGSADVLTAASITIAMVTAFFGVQAYRKRAFAIISTLKGRRTNYDAFRNLLRSDP</sequence>
<feature type="transmembrane region" description="Helical" evidence="1">
    <location>
        <begin position="98"/>
        <end position="116"/>
    </location>
</feature>
<keyword evidence="1" id="KW-0472">Membrane</keyword>
<evidence type="ECO:0000313" key="2">
    <source>
        <dbReference type="EMBL" id="PRY80423.1"/>
    </source>
</evidence>